<dbReference type="OMA" id="NTPMNEV"/>
<evidence type="ECO:0000313" key="2">
    <source>
        <dbReference type="Proteomes" id="UP000187609"/>
    </source>
</evidence>
<proteinExistence type="predicted"/>
<comment type="caution">
    <text evidence="1">The sequence shown here is derived from an EMBL/GenBank/DDBJ whole genome shotgun (WGS) entry which is preliminary data.</text>
</comment>
<evidence type="ECO:0000313" key="1">
    <source>
        <dbReference type="EMBL" id="OIT08605.1"/>
    </source>
</evidence>
<dbReference type="PANTHER" id="PTHR34222:SF82">
    <property type="entry name" value="CCHC-TYPE DOMAIN-CONTAINING PROTEIN"/>
    <property type="match status" value="1"/>
</dbReference>
<dbReference type="Gramene" id="OIT08605">
    <property type="protein sequence ID" value="OIT08605"/>
    <property type="gene ID" value="A4A49_63096"/>
</dbReference>
<feature type="non-terminal residue" evidence="1">
    <location>
        <position position="195"/>
    </location>
</feature>
<organism evidence="1 2">
    <name type="scientific">Nicotiana attenuata</name>
    <name type="common">Coyote tobacco</name>
    <dbReference type="NCBI Taxonomy" id="49451"/>
    <lineage>
        <taxon>Eukaryota</taxon>
        <taxon>Viridiplantae</taxon>
        <taxon>Streptophyta</taxon>
        <taxon>Embryophyta</taxon>
        <taxon>Tracheophyta</taxon>
        <taxon>Spermatophyta</taxon>
        <taxon>Magnoliopsida</taxon>
        <taxon>eudicotyledons</taxon>
        <taxon>Gunneridae</taxon>
        <taxon>Pentapetalae</taxon>
        <taxon>asterids</taxon>
        <taxon>lamiids</taxon>
        <taxon>Solanales</taxon>
        <taxon>Solanaceae</taxon>
        <taxon>Nicotianoideae</taxon>
        <taxon>Nicotianeae</taxon>
        <taxon>Nicotiana</taxon>
    </lineage>
</organism>
<reference evidence="1" key="1">
    <citation type="submission" date="2016-11" db="EMBL/GenBank/DDBJ databases">
        <title>The genome of Nicotiana attenuata.</title>
        <authorList>
            <person name="Xu S."/>
            <person name="Brockmoeller T."/>
            <person name="Gaquerel E."/>
            <person name="Navarro A."/>
            <person name="Kuhl H."/>
            <person name="Gase K."/>
            <person name="Ling Z."/>
            <person name="Zhou W."/>
            <person name="Kreitzer C."/>
            <person name="Stanke M."/>
            <person name="Tang H."/>
            <person name="Lyons E."/>
            <person name="Pandey P."/>
            <person name="Pandey S.P."/>
            <person name="Timmermann B."/>
            <person name="Baldwin I.T."/>
        </authorList>
    </citation>
    <scope>NUCLEOTIDE SEQUENCE [LARGE SCALE GENOMIC DNA]</scope>
    <source>
        <strain evidence="1">UT</strain>
    </source>
</reference>
<dbReference type="AlphaFoldDB" id="A0A1J6ITR2"/>
<dbReference type="EMBL" id="MJEQ01037183">
    <property type="protein sequence ID" value="OIT08605.1"/>
    <property type="molecule type" value="Genomic_DNA"/>
</dbReference>
<feature type="non-terminal residue" evidence="1">
    <location>
        <position position="1"/>
    </location>
</feature>
<gene>
    <name evidence="1" type="ORF">A4A49_63096</name>
</gene>
<protein>
    <submittedName>
        <fullName evidence="1">Uncharacterized protein</fullName>
    </submittedName>
</protein>
<sequence>ILLMSPSPSVSCAYAILINEENQRNVHMTNTPMNEVNDSTVLMSSRDNSQKFKRYGNLYCEYCRTKGHTKDTCYKLVGYPPGFKGKKKQEYRQVNAVTGDAFHAKDDMSQATTTADSNVARQGMHDYFTDEQYNQIMKLLNQDKGEEFAANMAGSTDSQLAQTCDTPWIMDTGATNHMTSNINLLTDITKLPNTK</sequence>
<accession>A0A1J6ITR2</accession>
<dbReference type="Proteomes" id="UP000187609">
    <property type="component" value="Unassembled WGS sequence"/>
</dbReference>
<name>A0A1J6ITR2_NICAT</name>
<dbReference type="PANTHER" id="PTHR34222">
    <property type="entry name" value="GAG_PRE-INTEGRS DOMAIN-CONTAINING PROTEIN"/>
    <property type="match status" value="1"/>
</dbReference>
<keyword evidence="2" id="KW-1185">Reference proteome</keyword>